<name>A0A392TSL6_9FABA</name>
<evidence type="ECO:0000313" key="1">
    <source>
        <dbReference type="EMBL" id="MCI64191.1"/>
    </source>
</evidence>
<sequence>GDAGLLDVKAAEACALLIAYCLRRFNLLLIPGC</sequence>
<dbReference type="EMBL" id="LXQA010650835">
    <property type="protein sequence ID" value="MCI64191.1"/>
    <property type="molecule type" value="Genomic_DNA"/>
</dbReference>
<reference evidence="1 2" key="1">
    <citation type="journal article" date="2018" name="Front. Plant Sci.">
        <title>Red Clover (Trifolium pratense) and Zigzag Clover (T. medium) - A Picture of Genomic Similarities and Differences.</title>
        <authorList>
            <person name="Dluhosova J."/>
            <person name="Istvanek J."/>
            <person name="Nedelnik J."/>
            <person name="Repkova J."/>
        </authorList>
    </citation>
    <scope>NUCLEOTIDE SEQUENCE [LARGE SCALE GENOMIC DNA]</scope>
    <source>
        <strain evidence="2">cv. 10/8</strain>
        <tissue evidence="1">Leaf</tissue>
    </source>
</reference>
<accession>A0A392TSL6</accession>
<organism evidence="1 2">
    <name type="scientific">Trifolium medium</name>
    <dbReference type="NCBI Taxonomy" id="97028"/>
    <lineage>
        <taxon>Eukaryota</taxon>
        <taxon>Viridiplantae</taxon>
        <taxon>Streptophyta</taxon>
        <taxon>Embryophyta</taxon>
        <taxon>Tracheophyta</taxon>
        <taxon>Spermatophyta</taxon>
        <taxon>Magnoliopsida</taxon>
        <taxon>eudicotyledons</taxon>
        <taxon>Gunneridae</taxon>
        <taxon>Pentapetalae</taxon>
        <taxon>rosids</taxon>
        <taxon>fabids</taxon>
        <taxon>Fabales</taxon>
        <taxon>Fabaceae</taxon>
        <taxon>Papilionoideae</taxon>
        <taxon>50 kb inversion clade</taxon>
        <taxon>NPAAA clade</taxon>
        <taxon>Hologalegina</taxon>
        <taxon>IRL clade</taxon>
        <taxon>Trifolieae</taxon>
        <taxon>Trifolium</taxon>
    </lineage>
</organism>
<keyword evidence="2" id="KW-1185">Reference proteome</keyword>
<comment type="caution">
    <text evidence="1">The sequence shown here is derived from an EMBL/GenBank/DDBJ whole genome shotgun (WGS) entry which is preliminary data.</text>
</comment>
<evidence type="ECO:0000313" key="2">
    <source>
        <dbReference type="Proteomes" id="UP000265520"/>
    </source>
</evidence>
<dbReference type="Proteomes" id="UP000265520">
    <property type="component" value="Unassembled WGS sequence"/>
</dbReference>
<proteinExistence type="predicted"/>
<protein>
    <submittedName>
        <fullName evidence="1">Uncharacterized protein</fullName>
    </submittedName>
</protein>
<dbReference type="AlphaFoldDB" id="A0A392TSL6"/>
<feature type="non-terminal residue" evidence="1">
    <location>
        <position position="1"/>
    </location>
</feature>